<dbReference type="InterPro" id="IPR027463">
    <property type="entry name" value="AcrB_DN_DC_subdom"/>
</dbReference>
<feature type="transmembrane region" description="Helical" evidence="1">
    <location>
        <begin position="462"/>
        <end position="482"/>
    </location>
</feature>
<sequence length="1062" mass="115471">MNGIINWALAHARTVMLSLCFLLVAGTVSFVSIPKESSPDINIPLIYVSMYYTGISPEDSERLLLRPVELEVRTIEGIKEMRSTAFQGGGNIVLEFSAGFDADQALADVREKVDIARAELPDGVDEPRIQEVNFSLFPVVSVVLSGDVPERTLLHLARELRDRIEGIDSVLSATIRGNREELVEIIVDPVKVESYGLDATQIAQLFSRSNRLVAAGSMDTGQGRFAVKVPGLFETVEDIWNMPVKVQGDAVVRFRDIAEIRRTFKDAESYARLDGDRAVALDVSKRSGENIIDTIERVRAVVAAEQAYWPANVVVSYTGDQSGDIKMMLNDLGNNLAITVLLVMVIVVASLGVRTSVLVGIAVPGSFLTAILVLHGMGFSINIVVLFGLILAAGNVVDGSIVVTEYADRKMADGMSPRRAYGLAARRMAWPIIASTATQLAVFAPLLFWPGVVGEFMKFLPISQFATLMAALAMALIFIPVLGARFGRAHGPVLPYAPANQLANEDESDPVDPPAKLNGPYVALLRWALARPAMVILATIGLLIGVQTWYATHGNGVEFFADVEPDNAAILVHARGNMSIDERDVLVRQVESRILQLNEFDSVYARTSGDGNGGGGGDDAALDVIGQIQLDFKDWQQRRKAEVILEDVRRLTADLPGVQIEVRKQESGPPTGKALQVELSSRFPDLLPDAAAHVRRGLESLGGVIDIEDSRPLPGIEWQVDVDRAQAAKFGLDTSAVGDAVRMVTNGLILSTYRPDDTDDEIDVVVRYPEEYRSIDRIDAVRVVTSAGSVPISNFVTVTPAQKVSQVDRVDGERVMRVKAAVTSGTLPDTKLTELKTWLVKNPVDPRVDVNFKGQDEEQQESQTFLTQAFLAGMVIMAIILVTQFNSLYSAFLILSSVIMSTIGVTLGLIITGQPFSIVMTGLGIISLAGIVVQNNIVLIDTYDQYRKTEASAYDAILRTGAERLRPVLLTALNTVLGLLPLCLGVNIDVLERAVTVDAPATQWWTAIANAIVFGLTFATLLTLVVTPCALMLRARLHEWRQARRQPPATPVVPPMLDRAAE</sequence>
<dbReference type="Gene3D" id="1.20.1640.10">
    <property type="entry name" value="Multidrug efflux transporter AcrB transmembrane domain"/>
    <property type="match status" value="2"/>
</dbReference>
<proteinExistence type="predicted"/>
<dbReference type="SUPFAM" id="SSF82714">
    <property type="entry name" value="Multidrug efflux transporter AcrB TolC docking domain, DN and DC subdomains"/>
    <property type="match status" value="2"/>
</dbReference>
<dbReference type="PRINTS" id="PR00702">
    <property type="entry name" value="ACRIFLAVINRP"/>
</dbReference>
<accession>A0A255YQY3</accession>
<dbReference type="OrthoDB" id="9798415at2"/>
<dbReference type="EMBL" id="NOXU01000032">
    <property type="protein sequence ID" value="OYQ31623.1"/>
    <property type="molecule type" value="Genomic_DNA"/>
</dbReference>
<keyword evidence="1" id="KW-1133">Transmembrane helix</keyword>
<feature type="transmembrane region" description="Helical" evidence="1">
    <location>
        <begin position="917"/>
        <end position="939"/>
    </location>
</feature>
<feature type="transmembrane region" description="Helical" evidence="1">
    <location>
        <begin position="865"/>
        <end position="882"/>
    </location>
</feature>
<dbReference type="GO" id="GO:0005886">
    <property type="term" value="C:plasma membrane"/>
    <property type="evidence" value="ECO:0007669"/>
    <property type="project" value="TreeGrafter"/>
</dbReference>
<dbReference type="PANTHER" id="PTHR32063">
    <property type="match status" value="1"/>
</dbReference>
<dbReference type="Proteomes" id="UP000216998">
    <property type="component" value="Unassembled WGS sequence"/>
</dbReference>
<dbReference type="RefSeq" id="WP_094458305.1">
    <property type="nucleotide sequence ID" value="NZ_NOXU01000032.1"/>
</dbReference>
<dbReference type="SUPFAM" id="SSF82693">
    <property type="entry name" value="Multidrug efflux transporter AcrB pore domain, PN1, PN2, PC1 and PC2 subdomains"/>
    <property type="match status" value="2"/>
</dbReference>
<keyword evidence="3" id="KW-1185">Reference proteome</keyword>
<gene>
    <name evidence="2" type="ORF">CHU95_21025</name>
</gene>
<dbReference type="InterPro" id="IPR001036">
    <property type="entry name" value="Acrflvin-R"/>
</dbReference>
<feature type="transmembrane region" description="Helical" evidence="1">
    <location>
        <begin position="533"/>
        <end position="550"/>
    </location>
</feature>
<dbReference type="Gene3D" id="3.30.2090.10">
    <property type="entry name" value="Multidrug efflux transporter AcrB TolC docking domain, DN and DC subdomains"/>
    <property type="match status" value="2"/>
</dbReference>
<dbReference type="Pfam" id="PF00873">
    <property type="entry name" value="ACR_tran"/>
    <property type="match status" value="1"/>
</dbReference>
<dbReference type="Gene3D" id="3.30.70.1430">
    <property type="entry name" value="Multidrug efflux transporter AcrB pore domain"/>
    <property type="match status" value="2"/>
</dbReference>
<evidence type="ECO:0000256" key="1">
    <source>
        <dbReference type="SAM" id="Phobius"/>
    </source>
</evidence>
<feature type="transmembrane region" description="Helical" evidence="1">
    <location>
        <begin position="428"/>
        <end position="450"/>
    </location>
</feature>
<dbReference type="Gene3D" id="3.30.70.1440">
    <property type="entry name" value="Multidrug efflux transporter AcrB pore domain"/>
    <property type="match status" value="1"/>
</dbReference>
<keyword evidence="1" id="KW-0472">Membrane</keyword>
<evidence type="ECO:0000313" key="2">
    <source>
        <dbReference type="EMBL" id="OYQ31623.1"/>
    </source>
</evidence>
<evidence type="ECO:0000313" key="3">
    <source>
        <dbReference type="Proteomes" id="UP000216998"/>
    </source>
</evidence>
<dbReference type="PANTHER" id="PTHR32063:SF0">
    <property type="entry name" value="SWARMING MOTILITY PROTEIN SWRC"/>
    <property type="match status" value="1"/>
</dbReference>
<feature type="transmembrane region" description="Helical" evidence="1">
    <location>
        <begin position="383"/>
        <end position="407"/>
    </location>
</feature>
<organism evidence="2 3">
    <name type="scientific">Niveispirillum lacus</name>
    <dbReference type="NCBI Taxonomy" id="1981099"/>
    <lineage>
        <taxon>Bacteria</taxon>
        <taxon>Pseudomonadati</taxon>
        <taxon>Pseudomonadota</taxon>
        <taxon>Alphaproteobacteria</taxon>
        <taxon>Rhodospirillales</taxon>
        <taxon>Azospirillaceae</taxon>
        <taxon>Niveispirillum</taxon>
    </lineage>
</organism>
<reference evidence="2 3" key="1">
    <citation type="submission" date="2017-07" db="EMBL/GenBank/DDBJ databases">
        <title>Niveispirillum cyanobacteriorum sp. nov., isolated from cyanobacterial aggregates in a eutrophic lake.</title>
        <authorList>
            <person name="Cai H."/>
        </authorList>
    </citation>
    <scope>NUCLEOTIDE SEQUENCE [LARGE SCALE GENOMIC DNA]</scope>
    <source>
        <strain evidence="3">TH1-14</strain>
    </source>
</reference>
<feature type="transmembrane region" description="Helical" evidence="1">
    <location>
        <begin position="358"/>
        <end position="377"/>
    </location>
</feature>
<dbReference type="Gene3D" id="3.30.70.1320">
    <property type="entry name" value="Multidrug efflux transporter AcrB pore domain like"/>
    <property type="match status" value="1"/>
</dbReference>
<name>A0A255YQY3_9PROT</name>
<feature type="transmembrane region" description="Helical" evidence="1">
    <location>
        <begin position="332"/>
        <end position="351"/>
    </location>
</feature>
<dbReference type="AlphaFoldDB" id="A0A255YQY3"/>
<dbReference type="GO" id="GO:0042910">
    <property type="term" value="F:xenobiotic transmembrane transporter activity"/>
    <property type="evidence" value="ECO:0007669"/>
    <property type="project" value="TreeGrafter"/>
</dbReference>
<keyword evidence="1" id="KW-0812">Transmembrane</keyword>
<feature type="transmembrane region" description="Helical" evidence="1">
    <location>
        <begin position="968"/>
        <end position="988"/>
    </location>
</feature>
<feature type="transmembrane region" description="Helical" evidence="1">
    <location>
        <begin position="1008"/>
        <end position="1033"/>
    </location>
</feature>
<protein>
    <submittedName>
        <fullName evidence="2">MFS transporter</fullName>
    </submittedName>
</protein>
<dbReference type="SUPFAM" id="SSF82866">
    <property type="entry name" value="Multidrug efflux transporter AcrB transmembrane domain"/>
    <property type="match status" value="2"/>
</dbReference>
<comment type="caution">
    <text evidence="2">The sequence shown here is derived from an EMBL/GenBank/DDBJ whole genome shotgun (WGS) entry which is preliminary data.</text>
</comment>
<feature type="transmembrane region" description="Helical" evidence="1">
    <location>
        <begin position="889"/>
        <end position="911"/>
    </location>
</feature>